<feature type="domain" description="HTH deoR-type" evidence="3">
    <location>
        <begin position="3"/>
        <end position="58"/>
    </location>
</feature>
<dbReference type="EMBL" id="RCVZ01000004">
    <property type="protein sequence ID" value="RLQ96199.1"/>
    <property type="molecule type" value="Genomic_DNA"/>
</dbReference>
<dbReference type="PANTHER" id="PTHR41247">
    <property type="entry name" value="HTH-TYPE TRANSCRIPTIONAL REPRESSOR YCNK"/>
    <property type="match status" value="1"/>
</dbReference>
<evidence type="ECO:0000259" key="3">
    <source>
        <dbReference type="PROSITE" id="PS51000"/>
    </source>
</evidence>
<dbReference type="InterPro" id="IPR008719">
    <property type="entry name" value="N2O_reductase_NosL"/>
</dbReference>
<keyword evidence="5" id="KW-1185">Reference proteome</keyword>
<organism evidence="4 5">
    <name type="scientific">Falsibacillus albus</name>
    <dbReference type="NCBI Taxonomy" id="2478915"/>
    <lineage>
        <taxon>Bacteria</taxon>
        <taxon>Bacillati</taxon>
        <taxon>Bacillota</taxon>
        <taxon>Bacilli</taxon>
        <taxon>Bacillales</taxon>
        <taxon>Bacillaceae</taxon>
        <taxon>Falsibacillus</taxon>
    </lineage>
</organism>
<dbReference type="InterPro" id="IPR001034">
    <property type="entry name" value="DeoR_HTH"/>
</dbReference>
<comment type="caution">
    <text evidence="4">The sequence shown here is derived from an EMBL/GenBank/DDBJ whole genome shotgun (WGS) entry which is preliminary data.</text>
</comment>
<evidence type="ECO:0000313" key="4">
    <source>
        <dbReference type="EMBL" id="RLQ96199.1"/>
    </source>
</evidence>
<accession>A0A3L7K1D9</accession>
<keyword evidence="1" id="KW-0805">Transcription regulation</keyword>
<proteinExistence type="predicted"/>
<dbReference type="Pfam" id="PF08220">
    <property type="entry name" value="HTH_DeoR"/>
    <property type="match status" value="1"/>
</dbReference>
<dbReference type="SUPFAM" id="SSF160387">
    <property type="entry name" value="NosL/MerB-like"/>
    <property type="match status" value="1"/>
</dbReference>
<dbReference type="AlphaFoldDB" id="A0A3L7K1D9"/>
<name>A0A3L7K1D9_9BACI</name>
<reference evidence="4 5" key="1">
    <citation type="submission" date="2018-10" db="EMBL/GenBank/DDBJ databases">
        <title>Falsibacillus sp. genome draft.</title>
        <authorList>
            <person name="Shi S."/>
        </authorList>
    </citation>
    <scope>NUCLEOTIDE SEQUENCE [LARGE SCALE GENOMIC DNA]</scope>
    <source>
        <strain evidence="4 5">GY 10110</strain>
    </source>
</reference>
<keyword evidence="2" id="KW-0804">Transcription</keyword>
<dbReference type="PANTHER" id="PTHR41247:SF1">
    <property type="entry name" value="HTH-TYPE TRANSCRIPTIONAL REPRESSOR YCNK"/>
    <property type="match status" value="1"/>
</dbReference>
<sequence length="189" mass="21505">MLPIERKKQILSWLRKEGSIKIGEISKRLQVSEMTIYRDLKPLIEQEEVYRTSGGITLRKEAPSLPNHTCTYCHKISLTKFSIQILTLDQEVEHACCAHCGLLRFHDIENDVAQIICKDFLHDTTLNAKTAYYLFNPDLSINCCMPTVLTFGSLKNAQQFQTGFGGNLLSFPDAIVEIKKVMKLNNSCH</sequence>
<dbReference type="SUPFAM" id="SSF46785">
    <property type="entry name" value="Winged helix' DNA-binding domain"/>
    <property type="match status" value="1"/>
</dbReference>
<dbReference type="Proteomes" id="UP000276770">
    <property type="component" value="Unassembled WGS sequence"/>
</dbReference>
<protein>
    <submittedName>
        <fullName evidence="4">DeoR/GlpR transcriptional regulator</fullName>
    </submittedName>
</protein>
<dbReference type="SMART" id="SM00420">
    <property type="entry name" value="HTH_DEOR"/>
    <property type="match status" value="1"/>
</dbReference>
<dbReference type="OrthoDB" id="9797223at2"/>
<evidence type="ECO:0000313" key="5">
    <source>
        <dbReference type="Proteomes" id="UP000276770"/>
    </source>
</evidence>
<dbReference type="PROSITE" id="PS51000">
    <property type="entry name" value="HTH_DEOR_2"/>
    <property type="match status" value="1"/>
</dbReference>
<gene>
    <name evidence="4" type="ORF">D9X91_07875</name>
</gene>
<dbReference type="InterPro" id="IPR036388">
    <property type="entry name" value="WH-like_DNA-bd_sf"/>
</dbReference>
<dbReference type="InterPro" id="IPR036390">
    <property type="entry name" value="WH_DNA-bd_sf"/>
</dbReference>
<dbReference type="GO" id="GO:0003700">
    <property type="term" value="F:DNA-binding transcription factor activity"/>
    <property type="evidence" value="ECO:0007669"/>
    <property type="project" value="InterPro"/>
</dbReference>
<dbReference type="Gene3D" id="1.10.10.10">
    <property type="entry name" value="Winged helix-like DNA-binding domain superfamily/Winged helix DNA-binding domain"/>
    <property type="match status" value="1"/>
</dbReference>
<evidence type="ECO:0000256" key="2">
    <source>
        <dbReference type="ARBA" id="ARBA00023163"/>
    </source>
</evidence>
<evidence type="ECO:0000256" key="1">
    <source>
        <dbReference type="ARBA" id="ARBA00023015"/>
    </source>
</evidence>